<evidence type="ECO:0000313" key="1">
    <source>
        <dbReference type="EMBL" id="UOF90993.1"/>
    </source>
</evidence>
<sequence length="136" mass="16253">MENKTISIPFEEGPFKKLFLEFIIYKRGCGLKYEDSMLYTLRFTNHQLNRYHVKEPVLTKCMVEEICAKRPHEAYSTQSKRVGMLRQFAGFLKNRGIEAYIYPEISRHNESSSFVPYIYLVIRRLYPFLMFQTTCQ</sequence>
<evidence type="ECO:0008006" key="3">
    <source>
        <dbReference type="Google" id="ProtNLM"/>
    </source>
</evidence>
<proteinExistence type="predicted"/>
<reference evidence="1" key="1">
    <citation type="submission" date="2021-12" db="EMBL/GenBank/DDBJ databases">
        <title>Alicyclobacillaceae gen. nov., sp. nov., isolated from chalcocite enrichment system.</title>
        <authorList>
            <person name="Jiang Z."/>
        </authorList>
    </citation>
    <scope>NUCLEOTIDE SEQUENCE</scope>
    <source>
        <strain evidence="1">MYW30-H2</strain>
    </source>
</reference>
<keyword evidence="2" id="KW-1185">Reference proteome</keyword>
<gene>
    <name evidence="1" type="ORF">LSG31_01550</name>
</gene>
<name>A0ABY4CP71_9BACL</name>
<dbReference type="RefSeq" id="WP_347437686.1">
    <property type="nucleotide sequence ID" value="NZ_CP089291.1"/>
</dbReference>
<accession>A0ABY4CP71</accession>
<dbReference type="EMBL" id="CP089291">
    <property type="protein sequence ID" value="UOF90993.1"/>
    <property type="molecule type" value="Genomic_DNA"/>
</dbReference>
<organism evidence="1 2">
    <name type="scientific">Fodinisporobacter ferrooxydans</name>
    <dbReference type="NCBI Taxonomy" id="2901836"/>
    <lineage>
        <taxon>Bacteria</taxon>
        <taxon>Bacillati</taxon>
        <taxon>Bacillota</taxon>
        <taxon>Bacilli</taxon>
        <taxon>Bacillales</taxon>
        <taxon>Alicyclobacillaceae</taxon>
        <taxon>Fodinisporobacter</taxon>
    </lineage>
</organism>
<protein>
    <recommendedName>
        <fullName evidence="3">Core-binding (CB) domain-containing protein</fullName>
    </recommendedName>
</protein>
<dbReference type="Proteomes" id="UP000830167">
    <property type="component" value="Chromosome"/>
</dbReference>
<evidence type="ECO:0000313" key="2">
    <source>
        <dbReference type="Proteomes" id="UP000830167"/>
    </source>
</evidence>